<dbReference type="SUPFAM" id="SSF53187">
    <property type="entry name" value="Zn-dependent exopeptidases"/>
    <property type="match status" value="1"/>
</dbReference>
<keyword evidence="4" id="KW-0175">Coiled coil</keyword>
<comment type="caution">
    <text evidence="3">Lacks conserved residue(s) required for the propagation of feature annotation.</text>
</comment>
<name>A0A9J5ZHK6_SOLCO</name>
<dbReference type="InterPro" id="IPR056648">
    <property type="entry name" value="DUF7746"/>
</dbReference>
<dbReference type="InterPro" id="IPR056010">
    <property type="entry name" value="DUF7588"/>
</dbReference>
<feature type="domain" description="Peptidase M14" evidence="8">
    <location>
        <begin position="69"/>
        <end position="400"/>
    </location>
</feature>
<dbReference type="GO" id="GO:0016485">
    <property type="term" value="P:protein processing"/>
    <property type="evidence" value="ECO:0007669"/>
    <property type="project" value="TreeGrafter"/>
</dbReference>
<evidence type="ECO:0000313" key="9">
    <source>
        <dbReference type="EMBL" id="KAG5612425.1"/>
    </source>
</evidence>
<dbReference type="SMART" id="SM00343">
    <property type="entry name" value="ZnF_C2HC"/>
    <property type="match status" value="1"/>
</dbReference>
<feature type="compositionally biased region" description="Basic residues" evidence="5">
    <location>
        <begin position="754"/>
        <end position="763"/>
    </location>
</feature>
<sequence length="1017" mass="115835">MNLFFFFFSLLFSSLFNLSVARGGFPSSINASGVVNGSFAASARHLFADIKVSLAEQVQLKRLEELAKDYMSNSDLENALMSLNRRCSGISRVYSIGKSVQGVPLWVMEISDKPGKEEAEPAFKYIGNVHGDEPVGRELLILLANWLCDNYMKDPLATLIVDNVHLHILPSMNPDGFSLRRRGNANNIDLNRDFPDQSHLSYGTTINRSKRPPGYSDLTNSADQLQVAVKPLFRKGLDIPVCVILRDSSKINTREIAIIYRVYYRLMKTTLAPKALIESLKGETMLMEANHEHSSIFVPRLLKWKDILSSNDWRFENITQPFASHFERSQIERVVQFPDGSIELKFLDNSVRRSSLCRRSSWSPSTSCPSRTVPRPPSSSKIPEETDEADDETVSIADNSKGKVTGVDFSGNVPKVFYQDIPSSPTASEMEPPKDNKPSWLLGMLKRRKTFEPNPAILHEQWTHPDNQVKRNWYVATFTLSQRESFRDLWMTDMRRIGCEIKFFKWFEMTGRIENSIVFAVTGNIIDKINAQLNNFNISKKDGKTPDKVSTLREKSVSDIQDKNILLQKLSNGRFHNIKNYHNKPSFPDLQYEENAFLSTSSHEGRSITEWNIDGLAEHQIYNKLHEMEVAITAHKMRDCHLDFWKERFINGLPPLFADKVRTKIQDRNDDRIPYSNLTYGDLVSTINIVGLELYTYVKLKHQLKKEQSSSKRELGSFCRDFGFITPPDKVKKDKSEKKSHRKKSRRRDDFTRPRKKKSRSKKSRDTKTDVCWTCGKTGHKANECRSKTKKKKINLLNMDEETKGKLLAILDEPFSESSGTSDEYSDDEDIDLDYESDASQLGKDCTCTEAFCSCDSTPQTIRVLSDHSKEALFDVIQHIANDEARNCFLLELKNIILNTDKPKSRPVAEPFSMKQIMSCSDNHSEPSISDLRHEVSSLKEEIRDIKSRLGKVEMDVLTNQGLKKVTLQEPDSDHESTQDNEVDFINNDHLAEPIVTNTGNNPSSSIAPGVNGNLFD</sequence>
<evidence type="ECO:0008006" key="11">
    <source>
        <dbReference type="Google" id="ProtNLM"/>
    </source>
</evidence>
<protein>
    <recommendedName>
        <fullName evidence="11">CCHC-type domain-containing protein</fullName>
    </recommendedName>
</protein>
<dbReference type="Gene3D" id="3.40.630.10">
    <property type="entry name" value="Zn peptidases"/>
    <property type="match status" value="1"/>
</dbReference>
<dbReference type="PROSITE" id="PS50158">
    <property type="entry name" value="ZF_CCHC"/>
    <property type="match status" value="1"/>
</dbReference>
<dbReference type="PANTHER" id="PTHR11532">
    <property type="entry name" value="PROTEASE M14 CARBOXYPEPTIDASE"/>
    <property type="match status" value="1"/>
</dbReference>
<evidence type="ECO:0000256" key="3">
    <source>
        <dbReference type="PROSITE-ProRule" id="PRU01379"/>
    </source>
</evidence>
<dbReference type="GO" id="GO:0003676">
    <property type="term" value="F:nucleic acid binding"/>
    <property type="evidence" value="ECO:0007669"/>
    <property type="project" value="InterPro"/>
</dbReference>
<comment type="similarity">
    <text evidence="1 3">Belongs to the peptidase M14 family.</text>
</comment>
<dbReference type="GO" id="GO:0004181">
    <property type="term" value="F:metallocarboxypeptidase activity"/>
    <property type="evidence" value="ECO:0007669"/>
    <property type="project" value="InterPro"/>
</dbReference>
<dbReference type="Pfam" id="PF00246">
    <property type="entry name" value="Peptidase_M14"/>
    <property type="match status" value="1"/>
</dbReference>
<dbReference type="InterPro" id="IPR057246">
    <property type="entry name" value="CARBOXYPEPT_ZN_1"/>
</dbReference>
<evidence type="ECO:0000313" key="10">
    <source>
        <dbReference type="Proteomes" id="UP000824120"/>
    </source>
</evidence>
<dbReference type="PRINTS" id="PR00765">
    <property type="entry name" value="CRBOXYPTASEA"/>
</dbReference>
<accession>A0A9J5ZHK6</accession>
<evidence type="ECO:0000256" key="1">
    <source>
        <dbReference type="ARBA" id="ARBA00005988"/>
    </source>
</evidence>
<evidence type="ECO:0000256" key="2">
    <source>
        <dbReference type="PROSITE-ProRule" id="PRU00047"/>
    </source>
</evidence>
<feature type="signal peptide" evidence="6">
    <location>
        <begin position="1"/>
        <end position="21"/>
    </location>
</feature>
<organism evidence="9 10">
    <name type="scientific">Solanum commersonii</name>
    <name type="common">Commerson's wild potato</name>
    <name type="synonym">Commerson's nightshade</name>
    <dbReference type="NCBI Taxonomy" id="4109"/>
    <lineage>
        <taxon>Eukaryota</taxon>
        <taxon>Viridiplantae</taxon>
        <taxon>Streptophyta</taxon>
        <taxon>Embryophyta</taxon>
        <taxon>Tracheophyta</taxon>
        <taxon>Spermatophyta</taxon>
        <taxon>Magnoliopsida</taxon>
        <taxon>eudicotyledons</taxon>
        <taxon>Gunneridae</taxon>
        <taxon>Pentapetalae</taxon>
        <taxon>asterids</taxon>
        <taxon>lamiids</taxon>
        <taxon>Solanales</taxon>
        <taxon>Solanaceae</taxon>
        <taxon>Solanoideae</taxon>
        <taxon>Solaneae</taxon>
        <taxon>Solanum</taxon>
    </lineage>
</organism>
<proteinExistence type="inferred from homology"/>
<dbReference type="OrthoDB" id="1364490at2759"/>
<dbReference type="Pfam" id="PF00098">
    <property type="entry name" value="zf-CCHC"/>
    <property type="match status" value="1"/>
</dbReference>
<dbReference type="Proteomes" id="UP000824120">
    <property type="component" value="Chromosome 4"/>
</dbReference>
<keyword evidence="6" id="KW-0732">Signal</keyword>
<keyword evidence="2" id="KW-0862">Zinc</keyword>
<dbReference type="GO" id="GO:0005615">
    <property type="term" value="C:extracellular space"/>
    <property type="evidence" value="ECO:0007669"/>
    <property type="project" value="TreeGrafter"/>
</dbReference>
<feature type="region of interest" description="Disordered" evidence="5">
    <location>
        <begin position="729"/>
        <end position="765"/>
    </location>
</feature>
<evidence type="ECO:0000256" key="6">
    <source>
        <dbReference type="SAM" id="SignalP"/>
    </source>
</evidence>
<feature type="chain" id="PRO_5039892763" description="CCHC-type domain-containing protein" evidence="6">
    <location>
        <begin position="22"/>
        <end position="1017"/>
    </location>
</feature>
<reference evidence="9 10" key="1">
    <citation type="submission" date="2020-09" db="EMBL/GenBank/DDBJ databases">
        <title>De no assembly of potato wild relative species, Solanum commersonii.</title>
        <authorList>
            <person name="Cho K."/>
        </authorList>
    </citation>
    <scope>NUCLEOTIDE SEQUENCE [LARGE SCALE GENOMIC DNA]</scope>
    <source>
        <strain evidence="9">LZ3.2</strain>
        <tissue evidence="9">Leaf</tissue>
    </source>
</reference>
<dbReference type="Pfam" id="PF24496">
    <property type="entry name" value="DUF7588"/>
    <property type="match status" value="1"/>
</dbReference>
<dbReference type="GO" id="GO:0008270">
    <property type="term" value="F:zinc ion binding"/>
    <property type="evidence" value="ECO:0007669"/>
    <property type="project" value="UniProtKB-KW"/>
</dbReference>
<evidence type="ECO:0000256" key="4">
    <source>
        <dbReference type="SAM" id="Coils"/>
    </source>
</evidence>
<feature type="region of interest" description="Disordered" evidence="5">
    <location>
        <begin position="997"/>
        <end position="1017"/>
    </location>
</feature>
<gene>
    <name evidence="9" type="ORF">H5410_023706</name>
</gene>
<dbReference type="InterPro" id="IPR036875">
    <property type="entry name" value="Znf_CCHC_sf"/>
</dbReference>
<dbReference type="SMART" id="SM00631">
    <property type="entry name" value="Zn_pept"/>
    <property type="match status" value="1"/>
</dbReference>
<feature type="coiled-coil region" evidence="4">
    <location>
        <begin position="929"/>
        <end position="956"/>
    </location>
</feature>
<dbReference type="InterPro" id="IPR001878">
    <property type="entry name" value="Znf_CCHC"/>
</dbReference>
<keyword evidence="10" id="KW-1185">Reference proteome</keyword>
<dbReference type="SUPFAM" id="SSF57756">
    <property type="entry name" value="Retrovirus zinc finger-like domains"/>
    <property type="match status" value="1"/>
</dbReference>
<keyword evidence="2" id="KW-0479">Metal-binding</keyword>
<dbReference type="InterPro" id="IPR050753">
    <property type="entry name" value="Peptidase_M14_domain"/>
</dbReference>
<evidence type="ECO:0000259" key="8">
    <source>
        <dbReference type="PROSITE" id="PS52035"/>
    </source>
</evidence>
<comment type="caution">
    <text evidence="9">The sequence shown here is derived from an EMBL/GenBank/DDBJ whole genome shotgun (WGS) entry which is preliminary data.</text>
</comment>
<dbReference type="EMBL" id="JACXVP010000004">
    <property type="protein sequence ID" value="KAG5612425.1"/>
    <property type="molecule type" value="Genomic_DNA"/>
</dbReference>
<feature type="compositionally biased region" description="Low complexity" evidence="5">
    <location>
        <begin position="359"/>
        <end position="373"/>
    </location>
</feature>
<dbReference type="Pfam" id="PF24925">
    <property type="entry name" value="DUF7746"/>
    <property type="match status" value="1"/>
</dbReference>
<dbReference type="GO" id="GO:0006518">
    <property type="term" value="P:peptide metabolic process"/>
    <property type="evidence" value="ECO:0007669"/>
    <property type="project" value="TreeGrafter"/>
</dbReference>
<dbReference type="InterPro" id="IPR000834">
    <property type="entry name" value="Peptidase_M14"/>
</dbReference>
<evidence type="ECO:0000259" key="7">
    <source>
        <dbReference type="PROSITE" id="PS50158"/>
    </source>
</evidence>
<feature type="compositionally biased region" description="Polar residues" evidence="5">
    <location>
        <begin position="997"/>
        <end position="1007"/>
    </location>
</feature>
<evidence type="ECO:0000256" key="5">
    <source>
        <dbReference type="SAM" id="MobiDB-lite"/>
    </source>
</evidence>
<dbReference type="PROSITE" id="PS00132">
    <property type="entry name" value="CARBOXYPEPT_ZN_1"/>
    <property type="match status" value="1"/>
</dbReference>
<dbReference type="PROSITE" id="PS52035">
    <property type="entry name" value="PEPTIDASE_M14"/>
    <property type="match status" value="1"/>
</dbReference>
<dbReference type="PANTHER" id="PTHR11532:SF57">
    <property type="entry name" value="CARBOXYPEPTIDASE D, B"/>
    <property type="match status" value="1"/>
</dbReference>
<keyword evidence="2" id="KW-0863">Zinc-finger</keyword>
<dbReference type="AlphaFoldDB" id="A0A9J5ZHK6"/>
<feature type="domain" description="CCHC-type" evidence="7">
    <location>
        <begin position="772"/>
        <end position="787"/>
    </location>
</feature>
<feature type="region of interest" description="Disordered" evidence="5">
    <location>
        <begin position="359"/>
        <end position="399"/>
    </location>
</feature>